<dbReference type="AlphaFoldDB" id="A0ABD4TYW2"/>
<keyword evidence="1" id="KW-1133">Transmembrane helix</keyword>
<proteinExistence type="predicted"/>
<keyword evidence="1" id="KW-0812">Transmembrane</keyword>
<feature type="transmembrane region" description="Helical" evidence="1">
    <location>
        <begin position="6"/>
        <end position="24"/>
    </location>
</feature>
<sequence length="144" mass="15546">MDIPGLISAVCAVLSIIGASFAWWQANLSKKAKQRAEVSEDRAERTLKAFEAMADSMKKPAISALWNGNTVTLINESDVPFRNIRLVNRGEFVRVDFEDGITLAPGQSVKVFVMGAFGAPLPGILSLQADDQPLYGITIPPGVE</sequence>
<evidence type="ECO:0000313" key="3">
    <source>
        <dbReference type="Proteomes" id="UP001209486"/>
    </source>
</evidence>
<evidence type="ECO:0000313" key="2">
    <source>
        <dbReference type="EMBL" id="MCU9969232.1"/>
    </source>
</evidence>
<dbReference type="RefSeq" id="WP_004015798.1">
    <property type="nucleotide sequence ID" value="NZ_JABCUT010000001.1"/>
</dbReference>
<keyword evidence="1" id="KW-0472">Membrane</keyword>
<evidence type="ECO:0000256" key="1">
    <source>
        <dbReference type="SAM" id="Phobius"/>
    </source>
</evidence>
<organism evidence="2 3">
    <name type="scientific">Mobiluncus mulieris</name>
    <dbReference type="NCBI Taxonomy" id="2052"/>
    <lineage>
        <taxon>Bacteria</taxon>
        <taxon>Bacillati</taxon>
        <taxon>Actinomycetota</taxon>
        <taxon>Actinomycetes</taxon>
        <taxon>Actinomycetales</taxon>
        <taxon>Actinomycetaceae</taxon>
        <taxon>Mobiluncus</taxon>
    </lineage>
</organism>
<reference evidence="2 3" key="1">
    <citation type="submission" date="2019-08" db="EMBL/GenBank/DDBJ databases">
        <title>Comparison of rpoB and gyrB Sequences from Mobiluncus Species and Development of a Multiplex PCR Method for Clinical Detection of Mobiluncus curtisii and Mobiluncus mulieris.</title>
        <authorList>
            <person name="Yang L."/>
            <person name="Shen Y."/>
            <person name="Xu G."/>
            <person name="Shu L.-B."/>
            <person name="Hu J."/>
            <person name="Zhang R."/>
            <person name="Wang Y."/>
            <person name="Zhou H.-W."/>
            <person name="Zhang X."/>
        </authorList>
    </citation>
    <scope>NUCLEOTIDE SEQUENCE [LARGE SCALE GENOMIC DNA]</scope>
    <source>
        <strain evidence="2 3">M26</strain>
    </source>
</reference>
<name>A0ABD4TYW2_9ACTO</name>
<comment type="caution">
    <text evidence="2">The sequence shown here is derived from an EMBL/GenBank/DDBJ whole genome shotgun (WGS) entry which is preliminary data.</text>
</comment>
<protein>
    <submittedName>
        <fullName evidence="2">Uncharacterized protein</fullName>
    </submittedName>
</protein>
<gene>
    <name evidence="2" type="ORF">FYZ43_07455</name>
</gene>
<accession>A0ABD4TYW2</accession>
<dbReference type="EMBL" id="VSZY01000011">
    <property type="protein sequence ID" value="MCU9969232.1"/>
    <property type="molecule type" value="Genomic_DNA"/>
</dbReference>
<dbReference type="Proteomes" id="UP001209486">
    <property type="component" value="Unassembled WGS sequence"/>
</dbReference>